<evidence type="ECO:0000313" key="2">
    <source>
        <dbReference type="EMBL" id="AXY24712.1"/>
    </source>
</evidence>
<feature type="domain" description="DUF218" evidence="1">
    <location>
        <begin position="36"/>
        <end position="175"/>
    </location>
</feature>
<sequence>MKKLFKLIALVAVAIGLHASWIYQHLDVGELPVVADVIIVPEGGPERAPTAGALYKQGYSRSGQVIVSPLAGPGFDFTWYYELAGVPNSAIIQENQATSTWTNALYTLDLMATYGYDSALIVTSDYHSRRTRMIYERVNHNYGFDLTYVSAYPVVDDEIQPYQENTSNRALAQEEIYKYYGYLFGLYHWLDL</sequence>
<dbReference type="RefSeq" id="WP_118989636.1">
    <property type="nucleotide sequence ID" value="NZ_CP023434.1"/>
</dbReference>
<dbReference type="GO" id="GO:0005886">
    <property type="term" value="C:plasma membrane"/>
    <property type="evidence" value="ECO:0007669"/>
    <property type="project" value="TreeGrafter"/>
</dbReference>
<dbReference type="Gene3D" id="3.40.50.620">
    <property type="entry name" value="HUPs"/>
    <property type="match status" value="1"/>
</dbReference>
<dbReference type="PANTHER" id="PTHR30336">
    <property type="entry name" value="INNER MEMBRANE PROTEIN, PROBABLE PERMEASE"/>
    <property type="match status" value="1"/>
</dbReference>
<dbReference type="OrthoDB" id="9782395at2"/>
<protein>
    <recommendedName>
        <fullName evidence="1">DUF218 domain-containing protein</fullName>
    </recommendedName>
</protein>
<dbReference type="AlphaFoldDB" id="A0A347WI05"/>
<dbReference type="CDD" id="cd06259">
    <property type="entry name" value="YdcF-like"/>
    <property type="match status" value="1"/>
</dbReference>
<keyword evidence="3" id="KW-1185">Reference proteome</keyword>
<dbReference type="EMBL" id="CP023434">
    <property type="protein sequence ID" value="AXY24712.1"/>
    <property type="molecule type" value="Genomic_DNA"/>
</dbReference>
<dbReference type="KEGG" id="abae:CL176_00965"/>
<dbReference type="Proteomes" id="UP000263232">
    <property type="component" value="Chromosome"/>
</dbReference>
<evidence type="ECO:0000259" key="1">
    <source>
        <dbReference type="Pfam" id="PF02698"/>
    </source>
</evidence>
<dbReference type="InterPro" id="IPR014729">
    <property type="entry name" value="Rossmann-like_a/b/a_fold"/>
</dbReference>
<evidence type="ECO:0000313" key="3">
    <source>
        <dbReference type="Proteomes" id="UP000263232"/>
    </source>
</evidence>
<organism evidence="2 3">
    <name type="scientific">Suicoccus acidiformans</name>
    <dbReference type="NCBI Taxonomy" id="2036206"/>
    <lineage>
        <taxon>Bacteria</taxon>
        <taxon>Bacillati</taxon>
        <taxon>Bacillota</taxon>
        <taxon>Bacilli</taxon>
        <taxon>Lactobacillales</taxon>
        <taxon>Aerococcaceae</taxon>
        <taxon>Suicoccus</taxon>
    </lineage>
</organism>
<name>A0A347WI05_9LACT</name>
<accession>A0A347WI05</accession>
<reference evidence="2 3" key="1">
    <citation type="submission" date="2017-09" db="EMBL/GenBank/DDBJ databases">
        <title>Complete genome sequence of Oxytococcus suis strain ZY16052.</title>
        <authorList>
            <person name="Li F."/>
        </authorList>
    </citation>
    <scope>NUCLEOTIDE SEQUENCE [LARGE SCALE GENOMIC DNA]</scope>
    <source>
        <strain evidence="2 3">ZY16052</strain>
    </source>
</reference>
<proteinExistence type="predicted"/>
<dbReference type="PANTHER" id="PTHR30336:SF20">
    <property type="entry name" value="DUF218 DOMAIN-CONTAINING PROTEIN"/>
    <property type="match status" value="1"/>
</dbReference>
<dbReference type="InterPro" id="IPR051599">
    <property type="entry name" value="Cell_Envelope_Assoc"/>
</dbReference>
<dbReference type="InterPro" id="IPR003848">
    <property type="entry name" value="DUF218"/>
</dbReference>
<gene>
    <name evidence="2" type="ORF">CL176_00965</name>
</gene>
<dbReference type="Pfam" id="PF02698">
    <property type="entry name" value="DUF218"/>
    <property type="match status" value="1"/>
</dbReference>